<dbReference type="PANTHER" id="PTHR30615:SF8">
    <property type="entry name" value="UPF0047 PROTEIN C4A8.02C"/>
    <property type="match status" value="1"/>
</dbReference>
<comment type="similarity">
    <text evidence="1">Belongs to the UPF0047 family.</text>
</comment>
<evidence type="ECO:0000313" key="2">
    <source>
        <dbReference type="EMBL" id="MBA0089224.1"/>
    </source>
</evidence>
<sequence>MSSGKNRVAEIEAPPESNRFPVGYKMFNRIVDWITNERMQLINVTDRINEIVRKSGIREGVVHLQSLHTTTAVFLNEWQDALLHDVRKFLDDLINRENPWRHNNPQYSDCERKNADSHLRGMIMGQSLCLQVRNSAVLLGTWQSIIFAEFDGPRSRSMSVQVSGV</sequence>
<dbReference type="EMBL" id="JACDQQ010002887">
    <property type="protein sequence ID" value="MBA0089224.1"/>
    <property type="molecule type" value="Genomic_DNA"/>
</dbReference>
<evidence type="ECO:0000256" key="1">
    <source>
        <dbReference type="ARBA" id="ARBA00005534"/>
    </source>
</evidence>
<proteinExistence type="inferred from homology"/>
<organism evidence="2 3">
    <name type="scientific">Candidatus Acidiferrum panamense</name>
    <dbReference type="NCBI Taxonomy" id="2741543"/>
    <lineage>
        <taxon>Bacteria</taxon>
        <taxon>Pseudomonadati</taxon>
        <taxon>Acidobacteriota</taxon>
        <taxon>Terriglobia</taxon>
        <taxon>Candidatus Acidiferrales</taxon>
        <taxon>Candidatus Acidiferrum</taxon>
    </lineage>
</organism>
<dbReference type="SUPFAM" id="SSF111038">
    <property type="entry name" value="YjbQ-like"/>
    <property type="match status" value="1"/>
</dbReference>
<dbReference type="AlphaFoldDB" id="A0A7V8NXB0"/>
<dbReference type="Proteomes" id="UP000567293">
    <property type="component" value="Unassembled WGS sequence"/>
</dbReference>
<dbReference type="PANTHER" id="PTHR30615">
    <property type="entry name" value="UNCHARACTERIZED PROTEIN YJBQ-RELATED"/>
    <property type="match status" value="1"/>
</dbReference>
<name>A0A7V8NXB0_9BACT</name>
<evidence type="ECO:0000313" key="3">
    <source>
        <dbReference type="Proteomes" id="UP000567293"/>
    </source>
</evidence>
<protein>
    <submittedName>
        <fullName evidence="2">YjbQ family protein</fullName>
    </submittedName>
</protein>
<dbReference type="NCBIfam" id="TIGR00149">
    <property type="entry name" value="TIGR00149_YjbQ"/>
    <property type="match status" value="1"/>
</dbReference>
<gene>
    <name evidence="2" type="ORF">HRJ53_29900</name>
</gene>
<dbReference type="InterPro" id="IPR001602">
    <property type="entry name" value="UPF0047_YjbQ-like"/>
</dbReference>
<dbReference type="Gene3D" id="2.60.120.460">
    <property type="entry name" value="YjbQ-like"/>
    <property type="match status" value="1"/>
</dbReference>
<reference evidence="2" key="1">
    <citation type="submission" date="2020-06" db="EMBL/GenBank/DDBJ databases">
        <title>Legume-microbial interactions unlock mineral nutrients during tropical forest succession.</title>
        <authorList>
            <person name="Epihov D.Z."/>
        </authorList>
    </citation>
    <scope>NUCLEOTIDE SEQUENCE [LARGE SCALE GENOMIC DNA]</scope>
    <source>
        <strain evidence="2">Pan2503</strain>
    </source>
</reference>
<dbReference type="Pfam" id="PF01894">
    <property type="entry name" value="YjbQ"/>
    <property type="match status" value="1"/>
</dbReference>
<comment type="caution">
    <text evidence="2">The sequence shown here is derived from an EMBL/GenBank/DDBJ whole genome shotgun (WGS) entry which is preliminary data.</text>
</comment>
<dbReference type="InterPro" id="IPR035917">
    <property type="entry name" value="YjbQ-like_sf"/>
</dbReference>
<accession>A0A7V8NXB0</accession>
<keyword evidence="3" id="KW-1185">Reference proteome</keyword>